<accession>A0AAE3U722</accession>
<evidence type="ECO:0000313" key="2">
    <source>
        <dbReference type="EMBL" id="MDJ1479224.1"/>
    </source>
</evidence>
<dbReference type="EMBL" id="JASJOS010000001">
    <property type="protein sequence ID" value="MDJ1479224.1"/>
    <property type="molecule type" value="Genomic_DNA"/>
</dbReference>
<dbReference type="PANTHER" id="PTHR48101">
    <property type="entry name" value="METHYLMALONYL-COA MUTASE, MITOCHONDRIAL-RELATED"/>
    <property type="match status" value="1"/>
</dbReference>
<dbReference type="InterPro" id="IPR006099">
    <property type="entry name" value="MeMalonylCoA_mutase_a/b_cat"/>
</dbReference>
<name>A0AAE3U722_9BACT</name>
<dbReference type="GO" id="GO:0031419">
    <property type="term" value="F:cobalamin binding"/>
    <property type="evidence" value="ECO:0007669"/>
    <property type="project" value="InterPro"/>
</dbReference>
<dbReference type="AlphaFoldDB" id="A0AAE3U722"/>
<organism evidence="2 3">
    <name type="scientific">Xanthocytophaga flava</name>
    <dbReference type="NCBI Taxonomy" id="3048013"/>
    <lineage>
        <taxon>Bacteria</taxon>
        <taxon>Pseudomonadati</taxon>
        <taxon>Bacteroidota</taxon>
        <taxon>Cytophagia</taxon>
        <taxon>Cytophagales</taxon>
        <taxon>Rhodocytophagaceae</taxon>
        <taxon>Xanthocytophaga</taxon>
    </lineage>
</organism>
<sequence length="382" mass="43985">MQFDDFAGITQEEWKQLILKTIKAETQEEKLHFYAQKLIQHPEPGIEIQPFYTKEDLTGLEYLQGFHQLWAQTRQTTGWINVGHINPYFLSPTECHNDIHYLFNRGAEGVNISTIQFQIANSNTKPDWSIFLHTISLEKTPIFFSITDPIQPFLDFLKNSYPDISRLMGGIYYTSDSNNVLESYAAILHVLQNAPYFQLILSPKENSTTTETLFNLLEQAKTLVKDLSLYGMSPSTILPKIGFGIDIKNDYFLEIAKLRALRLLWWQFGQMYDPSLNMIDVFIYAHTSSNTNIEEEPYQTLLSHTTQAMSGIIGGCDALTIYTYPNTDLKEFELRRRIALNISSILKEESYFDKVVDIGAGSYLIENLTHQIAKMVWERLSV</sequence>
<protein>
    <submittedName>
        <fullName evidence="2">Methylmalonyl-CoA mutase family protein</fullName>
    </submittedName>
</protein>
<proteinExistence type="predicted"/>
<dbReference type="SUPFAM" id="SSF51703">
    <property type="entry name" value="Cobalamin (vitamin B12)-dependent enzymes"/>
    <property type="match status" value="1"/>
</dbReference>
<reference evidence="2" key="1">
    <citation type="submission" date="2023-05" db="EMBL/GenBank/DDBJ databases">
        <authorList>
            <person name="Zhang X."/>
        </authorList>
    </citation>
    <scope>NUCLEOTIDE SEQUENCE</scope>
    <source>
        <strain evidence="2">YF14B1</strain>
    </source>
</reference>
<dbReference type="Pfam" id="PF01642">
    <property type="entry name" value="MM_CoA_mutase"/>
    <property type="match status" value="1"/>
</dbReference>
<dbReference type="GO" id="GO:0016866">
    <property type="term" value="F:intramolecular transferase activity"/>
    <property type="evidence" value="ECO:0007669"/>
    <property type="project" value="InterPro"/>
</dbReference>
<dbReference type="RefSeq" id="WP_313975223.1">
    <property type="nucleotide sequence ID" value="NZ_JASJOS010000001.1"/>
</dbReference>
<gene>
    <name evidence="2" type="ORF">QNI16_01935</name>
</gene>
<dbReference type="Proteomes" id="UP001241110">
    <property type="component" value="Unassembled WGS sequence"/>
</dbReference>
<dbReference type="InterPro" id="IPR016176">
    <property type="entry name" value="Cbl-dep_enz_cat"/>
</dbReference>
<evidence type="ECO:0000313" key="3">
    <source>
        <dbReference type="Proteomes" id="UP001241110"/>
    </source>
</evidence>
<dbReference type="Gene3D" id="3.20.20.240">
    <property type="entry name" value="Methylmalonyl-CoA mutase"/>
    <property type="match status" value="2"/>
</dbReference>
<dbReference type="PANTHER" id="PTHR48101:SF1">
    <property type="entry name" value="METHYLMALONYL-COA MUTASE, LARGE SUBUNIT"/>
    <property type="match status" value="1"/>
</dbReference>
<comment type="caution">
    <text evidence="2">The sequence shown here is derived from an EMBL/GenBank/DDBJ whole genome shotgun (WGS) entry which is preliminary data.</text>
</comment>
<evidence type="ECO:0000259" key="1">
    <source>
        <dbReference type="Pfam" id="PF01642"/>
    </source>
</evidence>
<feature type="domain" description="Methylmalonyl-CoA mutase alpha/beta chain catalytic" evidence="1">
    <location>
        <begin position="213"/>
        <end position="380"/>
    </location>
</feature>